<reference evidence="1 2" key="1">
    <citation type="submission" date="2022-10" db="EMBL/GenBank/DDBJ databases">
        <title>Paenibacillus description and whole genome data of maize root bacterial community.</title>
        <authorList>
            <person name="Marton D."/>
            <person name="Farkas M."/>
            <person name="Cserhati M."/>
        </authorList>
    </citation>
    <scope>NUCLEOTIDE SEQUENCE [LARGE SCALE GENOMIC DNA]</scope>
    <source>
        <strain evidence="1 2">P96</strain>
    </source>
</reference>
<evidence type="ECO:0000313" key="2">
    <source>
        <dbReference type="Proteomes" id="UP001241848"/>
    </source>
</evidence>
<proteinExistence type="predicted"/>
<comment type="caution">
    <text evidence="1">The sequence shown here is derived from an EMBL/GenBank/DDBJ whole genome shotgun (WGS) entry which is preliminary data.</text>
</comment>
<keyword evidence="2" id="KW-1185">Reference proteome</keyword>
<dbReference type="RefSeq" id="WP_305753125.1">
    <property type="nucleotide sequence ID" value="NZ_JAPCKK010000001.1"/>
</dbReference>
<evidence type="ECO:0000313" key="1">
    <source>
        <dbReference type="EMBL" id="MDP4095501.1"/>
    </source>
</evidence>
<protein>
    <submittedName>
        <fullName evidence="1">Aspartyl-phosphate phosphatase Spo0E family protein</fullName>
    </submittedName>
</protein>
<dbReference type="InterPro" id="IPR018540">
    <property type="entry name" value="Spo0E-like"/>
</dbReference>
<dbReference type="EMBL" id="JAPCKK010000001">
    <property type="protein sequence ID" value="MDP4095501.1"/>
    <property type="molecule type" value="Genomic_DNA"/>
</dbReference>
<dbReference type="InterPro" id="IPR037208">
    <property type="entry name" value="Spo0E-like_sf"/>
</dbReference>
<organism evidence="1 2">
    <name type="scientific">Paenibacillus zeirhizosphaerae</name>
    <dbReference type="NCBI Taxonomy" id="2987519"/>
    <lineage>
        <taxon>Bacteria</taxon>
        <taxon>Bacillati</taxon>
        <taxon>Bacillota</taxon>
        <taxon>Bacilli</taxon>
        <taxon>Bacillales</taxon>
        <taxon>Paenibacillaceae</taxon>
        <taxon>Paenibacillus</taxon>
    </lineage>
</organism>
<dbReference type="Proteomes" id="UP001241848">
    <property type="component" value="Unassembled WGS sequence"/>
</dbReference>
<sequence length="72" mass="8287">MSCTEYSPLIRNTSSNPLEDEICSLRDQMVRIFEQGNPFTSNQVIEISCELDLKINEYMKSCYAYVGHSRST</sequence>
<dbReference type="InterPro" id="IPR036638">
    <property type="entry name" value="HLH_DNA-bd_sf"/>
</dbReference>
<dbReference type="Pfam" id="PF09388">
    <property type="entry name" value="SpoOE-like"/>
    <property type="match status" value="1"/>
</dbReference>
<gene>
    <name evidence="1" type="ORF">OIN60_01670</name>
</gene>
<dbReference type="Gene3D" id="4.10.280.10">
    <property type="entry name" value="Helix-loop-helix DNA-binding domain"/>
    <property type="match status" value="1"/>
</dbReference>
<accession>A0ABT9FLT5</accession>
<dbReference type="SUPFAM" id="SSF140500">
    <property type="entry name" value="BAS1536-like"/>
    <property type="match status" value="1"/>
</dbReference>
<name>A0ABT9FLT5_9BACL</name>